<feature type="transmembrane region" description="Helical" evidence="2">
    <location>
        <begin position="113"/>
        <end position="131"/>
    </location>
</feature>
<sequence length="406" mass="44587">MDSSDGPTGSDPIGQLYNESIRPLITAFTFQVLFYGMYISLGVTYINVMTRQKREEKFKHIFYPISTLLLFVLATVGVILSSFDIGNLTRLLLMNMVNLDPTDREFTFVKTRTAIGVVYSLANLLGDIILARFMRVVGHVLQYLVYLLTPLILVIVFASSAEIQLGSKDEFATNGFSPQVAVGDQLLYAFLGINVFNNILLTGLIAGRLWYINNTAAKLFGTSPSPDRRYYAIVAMFLESGSLYPIALIICLAIQVTGSPASMDPILLQIVGIAPMLILVRTTLGVSIEHAPRREDVETELDDTSPRYRTHSTSLEQKITPFSSVPTGSSSLHDTTFSGYKSPGSISGSQTVLLEHPGNGTTSWTSHPQKFAHGRSVEGGQDPSRSPAVSFTSERLHPLRVSHEKV</sequence>
<evidence type="ECO:0000313" key="4">
    <source>
        <dbReference type="Proteomes" id="UP000518752"/>
    </source>
</evidence>
<protein>
    <submittedName>
        <fullName evidence="3">Uncharacterized protein</fullName>
    </submittedName>
</protein>
<evidence type="ECO:0000256" key="1">
    <source>
        <dbReference type="SAM" id="MobiDB-lite"/>
    </source>
</evidence>
<organism evidence="3 4">
    <name type="scientific">Collybiopsis confluens</name>
    <dbReference type="NCBI Taxonomy" id="2823264"/>
    <lineage>
        <taxon>Eukaryota</taxon>
        <taxon>Fungi</taxon>
        <taxon>Dikarya</taxon>
        <taxon>Basidiomycota</taxon>
        <taxon>Agaricomycotina</taxon>
        <taxon>Agaricomycetes</taxon>
        <taxon>Agaricomycetidae</taxon>
        <taxon>Agaricales</taxon>
        <taxon>Marasmiineae</taxon>
        <taxon>Omphalotaceae</taxon>
        <taxon>Collybiopsis</taxon>
    </lineage>
</organism>
<feature type="compositionally biased region" description="Polar residues" evidence="1">
    <location>
        <begin position="383"/>
        <end position="393"/>
    </location>
</feature>
<dbReference type="AlphaFoldDB" id="A0A8H5HWS0"/>
<feature type="compositionally biased region" description="Basic and acidic residues" evidence="1">
    <location>
        <begin position="394"/>
        <end position="406"/>
    </location>
</feature>
<feature type="transmembrane region" description="Helical" evidence="2">
    <location>
        <begin position="186"/>
        <end position="210"/>
    </location>
</feature>
<comment type="caution">
    <text evidence="3">The sequence shown here is derived from an EMBL/GenBank/DDBJ whole genome shotgun (WGS) entry which is preliminary data.</text>
</comment>
<feature type="transmembrane region" description="Helical" evidence="2">
    <location>
        <begin position="266"/>
        <end position="284"/>
    </location>
</feature>
<keyword evidence="2" id="KW-1133">Transmembrane helix</keyword>
<keyword evidence="2" id="KW-0812">Transmembrane</keyword>
<keyword evidence="2" id="KW-0472">Membrane</keyword>
<accession>A0A8H5HWS0</accession>
<dbReference type="OrthoDB" id="3039972at2759"/>
<feature type="transmembrane region" description="Helical" evidence="2">
    <location>
        <begin position="230"/>
        <end position="254"/>
    </location>
</feature>
<feature type="compositionally biased region" description="Polar residues" evidence="1">
    <location>
        <begin position="359"/>
        <end position="368"/>
    </location>
</feature>
<dbReference type="EMBL" id="JAACJN010000013">
    <property type="protein sequence ID" value="KAF5390850.1"/>
    <property type="molecule type" value="Genomic_DNA"/>
</dbReference>
<keyword evidence="4" id="KW-1185">Reference proteome</keyword>
<feature type="region of interest" description="Disordered" evidence="1">
    <location>
        <begin position="348"/>
        <end position="406"/>
    </location>
</feature>
<feature type="transmembrane region" description="Helical" evidence="2">
    <location>
        <begin position="61"/>
        <end position="83"/>
    </location>
</feature>
<proteinExistence type="predicted"/>
<gene>
    <name evidence="3" type="ORF">D9757_004455</name>
</gene>
<name>A0A8H5HWS0_9AGAR</name>
<evidence type="ECO:0000256" key="2">
    <source>
        <dbReference type="SAM" id="Phobius"/>
    </source>
</evidence>
<dbReference type="Proteomes" id="UP000518752">
    <property type="component" value="Unassembled WGS sequence"/>
</dbReference>
<evidence type="ECO:0000313" key="3">
    <source>
        <dbReference type="EMBL" id="KAF5390850.1"/>
    </source>
</evidence>
<feature type="transmembrane region" description="Helical" evidence="2">
    <location>
        <begin position="143"/>
        <end position="166"/>
    </location>
</feature>
<feature type="transmembrane region" description="Helical" evidence="2">
    <location>
        <begin position="24"/>
        <end position="49"/>
    </location>
</feature>
<reference evidence="3 4" key="1">
    <citation type="journal article" date="2020" name="ISME J.">
        <title>Uncovering the hidden diversity of litter-decomposition mechanisms in mushroom-forming fungi.</title>
        <authorList>
            <person name="Floudas D."/>
            <person name="Bentzer J."/>
            <person name="Ahren D."/>
            <person name="Johansson T."/>
            <person name="Persson P."/>
            <person name="Tunlid A."/>
        </authorList>
    </citation>
    <scope>NUCLEOTIDE SEQUENCE [LARGE SCALE GENOMIC DNA]</scope>
    <source>
        <strain evidence="3 4">CBS 406.79</strain>
    </source>
</reference>